<keyword evidence="1" id="KW-0732">Signal</keyword>
<dbReference type="RefSeq" id="WP_243693111.1">
    <property type="nucleotide sequence ID" value="NZ_SLXM01000007.1"/>
</dbReference>
<feature type="signal peptide" evidence="1">
    <location>
        <begin position="1"/>
        <end position="22"/>
    </location>
</feature>
<keyword evidence="3" id="KW-1185">Reference proteome</keyword>
<comment type="caution">
    <text evidence="2">The sequence shown here is derived from an EMBL/GenBank/DDBJ whole genome shotgun (WGS) entry which is preliminary data.</text>
</comment>
<dbReference type="AlphaFoldDB" id="A0A4R2NPU9"/>
<reference evidence="2 3" key="1">
    <citation type="submission" date="2019-03" db="EMBL/GenBank/DDBJ databases">
        <title>Genomic Encyclopedia of Type Strains, Phase IV (KMG-IV): sequencing the most valuable type-strain genomes for metagenomic binning, comparative biology and taxonomic classification.</title>
        <authorList>
            <person name="Goeker M."/>
        </authorList>
    </citation>
    <scope>NUCLEOTIDE SEQUENCE [LARGE SCALE GENOMIC DNA]</scope>
    <source>
        <strain evidence="2 3">DSM 14836</strain>
    </source>
</reference>
<dbReference type="InterPro" id="IPR021428">
    <property type="entry name" value="DUF3078"/>
</dbReference>
<sequence length="291" mass="33657">MFFSTIKKLCFFILLLSQIAFSQETKKQESKKTDSIPKKWNTITKLTFILNQSTFSNWVAGGTNTVAGNVNINYEFNYKKKNWNWDNKITSAYGLSYIDKQGVRKTDDRLEYNSLLGYKSKKDWFFSFYNNLKTQYTRGYDYKKTPVLAISDLFSPAYLSFGPGMLWKKSDNEFVNIAPSSSRFTFVSEEFSGKYGVDEGETTSFGLGFNLSSYYKFSITETLTMENILALYADYLDKPQNIDVDYQVNFLVKISDYFSTNLGFHTIIDDNASSRIQFRQLFGLGVNYVFL</sequence>
<dbReference type="Proteomes" id="UP000294564">
    <property type="component" value="Unassembled WGS sequence"/>
</dbReference>
<gene>
    <name evidence="2" type="ORF">EV195_10724</name>
</gene>
<organism evidence="2 3">
    <name type="scientific">Tenacibaculum skagerrakense</name>
    <dbReference type="NCBI Taxonomy" id="186571"/>
    <lineage>
        <taxon>Bacteria</taxon>
        <taxon>Pseudomonadati</taxon>
        <taxon>Bacteroidota</taxon>
        <taxon>Flavobacteriia</taxon>
        <taxon>Flavobacteriales</taxon>
        <taxon>Flavobacteriaceae</taxon>
        <taxon>Tenacibaculum</taxon>
    </lineage>
</organism>
<proteinExistence type="predicted"/>
<evidence type="ECO:0000313" key="3">
    <source>
        <dbReference type="Proteomes" id="UP000294564"/>
    </source>
</evidence>
<accession>A0A4R2NPU9</accession>
<feature type="chain" id="PRO_5020397200" evidence="1">
    <location>
        <begin position="23"/>
        <end position="291"/>
    </location>
</feature>
<name>A0A4R2NPU9_9FLAO</name>
<evidence type="ECO:0000256" key="1">
    <source>
        <dbReference type="SAM" id="SignalP"/>
    </source>
</evidence>
<dbReference type="EMBL" id="SLXM01000007">
    <property type="protein sequence ID" value="TCP23859.1"/>
    <property type="molecule type" value="Genomic_DNA"/>
</dbReference>
<dbReference type="Pfam" id="PF11276">
    <property type="entry name" value="DUF3078"/>
    <property type="match status" value="1"/>
</dbReference>
<evidence type="ECO:0000313" key="2">
    <source>
        <dbReference type="EMBL" id="TCP23859.1"/>
    </source>
</evidence>
<protein>
    <submittedName>
        <fullName evidence="2">DUF3078 family protein</fullName>
    </submittedName>
</protein>